<keyword evidence="1" id="KW-0472">Membrane</keyword>
<protein>
    <submittedName>
        <fullName evidence="2">Uncharacterized protein</fullName>
    </submittedName>
</protein>
<keyword evidence="1" id="KW-1133">Transmembrane helix</keyword>
<feature type="transmembrane region" description="Helical" evidence="1">
    <location>
        <begin position="96"/>
        <end position="119"/>
    </location>
</feature>
<dbReference type="Proteomes" id="UP000327030">
    <property type="component" value="Chromosome 1"/>
</dbReference>
<dbReference type="KEGG" id="pxv:FXF36_10875"/>
<feature type="transmembrane region" description="Helical" evidence="1">
    <location>
        <begin position="52"/>
        <end position="76"/>
    </location>
</feature>
<dbReference type="RefSeq" id="WP_151623996.1">
    <property type="nucleotide sequence ID" value="NZ_CP043028.1"/>
</dbReference>
<feature type="transmembrane region" description="Helical" evidence="1">
    <location>
        <begin position="201"/>
        <end position="220"/>
    </location>
</feature>
<dbReference type="EMBL" id="CP043028">
    <property type="protein sequence ID" value="QFJ55330.1"/>
    <property type="molecule type" value="Genomic_DNA"/>
</dbReference>
<name>A0A5P6VS95_PSEXY</name>
<accession>A0A5P6VS95</accession>
<evidence type="ECO:0000313" key="2">
    <source>
        <dbReference type="EMBL" id="QFJ55330.1"/>
    </source>
</evidence>
<evidence type="ECO:0000256" key="1">
    <source>
        <dbReference type="SAM" id="Phobius"/>
    </source>
</evidence>
<sequence length="226" mass="25006">MNNLTSRQKIMFGVYSMILAMIGDYLLGYKTFSTSSSPEAYMGITWNVVPDWRYATSSILGFMCAALFAVGAVEVISVLDKKYKLGNSKLFKLFKIANWAGILYFAFVHIGICMLPVVFNAGMEVTGDVQTSVNMVFRVLKSIAVPLAVGFIVCDVFVTIAWIGMILKKMIPVKIIGIICCPIITALLGQLMNYISEGSDSGFESFGWLLMYLICAFSLVNKEERV</sequence>
<dbReference type="Pfam" id="PF20599">
    <property type="entry name" value="DUF6796"/>
    <property type="match status" value="1"/>
</dbReference>
<feature type="transmembrane region" description="Helical" evidence="1">
    <location>
        <begin position="12"/>
        <end position="32"/>
    </location>
</feature>
<evidence type="ECO:0000313" key="3">
    <source>
        <dbReference type="Proteomes" id="UP000327030"/>
    </source>
</evidence>
<dbReference type="OrthoDB" id="1998070at2"/>
<reference evidence="3" key="1">
    <citation type="submission" date="2019-08" db="EMBL/GenBank/DDBJ databases">
        <title>Complete Genome Sequence of the Polysaccharide-Degrading Rumen Bacterium Pseudobutyrivibrio xylanivorans MA3014.</title>
        <authorList>
            <person name="Palevich N."/>
            <person name="Maclean P.H."/>
            <person name="Kelly W.J."/>
            <person name="Leahy S.C."/>
            <person name="Rakonjac J."/>
            <person name="Attwood G.T."/>
        </authorList>
    </citation>
    <scope>NUCLEOTIDE SEQUENCE [LARGE SCALE GENOMIC DNA]</scope>
    <source>
        <strain evidence="3">MA3014</strain>
    </source>
</reference>
<organism evidence="2 3">
    <name type="scientific">Pseudobutyrivibrio xylanivorans</name>
    <dbReference type="NCBI Taxonomy" id="185007"/>
    <lineage>
        <taxon>Bacteria</taxon>
        <taxon>Bacillati</taxon>
        <taxon>Bacillota</taxon>
        <taxon>Clostridia</taxon>
        <taxon>Lachnospirales</taxon>
        <taxon>Lachnospiraceae</taxon>
        <taxon>Pseudobutyrivibrio</taxon>
    </lineage>
</organism>
<dbReference type="AlphaFoldDB" id="A0A5P6VS95"/>
<proteinExistence type="predicted"/>
<keyword evidence="1" id="KW-0812">Transmembrane</keyword>
<feature type="transmembrane region" description="Helical" evidence="1">
    <location>
        <begin position="175"/>
        <end position="195"/>
    </location>
</feature>
<gene>
    <name evidence="2" type="ORF">FXF36_10875</name>
</gene>
<dbReference type="InterPro" id="IPR046475">
    <property type="entry name" value="DUF6796"/>
</dbReference>
<feature type="transmembrane region" description="Helical" evidence="1">
    <location>
        <begin position="139"/>
        <end position="163"/>
    </location>
</feature>